<feature type="domain" description="DUF6985" evidence="1">
    <location>
        <begin position="3"/>
        <end position="79"/>
    </location>
</feature>
<sequence>MAALFDHYAPYAEADAVGSFLADRCPTISQANQVLSYADLKFIAVAPLSGMIAVEFGYAVAWDAEHLLGVRFRNGRLLELCGSALPP</sequence>
<proteinExistence type="predicted"/>
<keyword evidence="3" id="KW-1185">Reference proteome</keyword>
<evidence type="ECO:0000313" key="2">
    <source>
        <dbReference type="EMBL" id="OAI26394.1"/>
    </source>
</evidence>
<dbReference type="Pfam" id="PF22481">
    <property type="entry name" value="DUF6985"/>
    <property type="match status" value="1"/>
</dbReference>
<dbReference type="Proteomes" id="UP000077734">
    <property type="component" value="Unassembled WGS sequence"/>
</dbReference>
<comment type="caution">
    <text evidence="2">The sequence shown here is derived from an EMBL/GenBank/DDBJ whole genome shotgun (WGS) entry which is preliminary data.</text>
</comment>
<gene>
    <name evidence="2" type="ORF">A1356_11310</name>
</gene>
<dbReference type="EMBL" id="LUUL01000071">
    <property type="protein sequence ID" value="OAI26394.1"/>
    <property type="molecule type" value="Genomic_DNA"/>
</dbReference>
<dbReference type="InterPro" id="IPR054254">
    <property type="entry name" value="DUF6985"/>
</dbReference>
<dbReference type="RefSeq" id="WP_064027031.1">
    <property type="nucleotide sequence ID" value="NZ_LUUL01000071.1"/>
</dbReference>
<dbReference type="AlphaFoldDB" id="A0AA91DDV2"/>
<reference evidence="2 3" key="1">
    <citation type="submission" date="2016-03" db="EMBL/GenBank/DDBJ databases">
        <authorList>
            <person name="Heylen K."/>
            <person name="De Vos P."/>
            <person name="Vekeman B."/>
        </authorList>
    </citation>
    <scope>NUCLEOTIDE SEQUENCE [LARGE SCALE GENOMIC DNA]</scope>
    <source>
        <strain evidence="2 3">R-49807</strain>
    </source>
</reference>
<evidence type="ECO:0000259" key="1">
    <source>
        <dbReference type="Pfam" id="PF22481"/>
    </source>
</evidence>
<evidence type="ECO:0000313" key="3">
    <source>
        <dbReference type="Proteomes" id="UP000077734"/>
    </source>
</evidence>
<name>A0AA91DDV2_9GAMM</name>
<organism evidence="2 3">
    <name type="scientific">Methylomonas koyamae</name>
    <dbReference type="NCBI Taxonomy" id="702114"/>
    <lineage>
        <taxon>Bacteria</taxon>
        <taxon>Pseudomonadati</taxon>
        <taxon>Pseudomonadota</taxon>
        <taxon>Gammaproteobacteria</taxon>
        <taxon>Methylococcales</taxon>
        <taxon>Methylococcaceae</taxon>
        <taxon>Methylomonas</taxon>
    </lineage>
</organism>
<accession>A0AA91DDV2</accession>
<protein>
    <recommendedName>
        <fullName evidence="1">DUF6985 domain-containing protein</fullName>
    </recommendedName>
</protein>